<organism evidence="2 3">
    <name type="scientific">Parascaris univalens</name>
    <name type="common">Nematode worm</name>
    <dbReference type="NCBI Taxonomy" id="6257"/>
    <lineage>
        <taxon>Eukaryota</taxon>
        <taxon>Metazoa</taxon>
        <taxon>Ecdysozoa</taxon>
        <taxon>Nematoda</taxon>
        <taxon>Chromadorea</taxon>
        <taxon>Rhabditida</taxon>
        <taxon>Spirurina</taxon>
        <taxon>Ascaridomorpha</taxon>
        <taxon>Ascaridoidea</taxon>
        <taxon>Ascarididae</taxon>
        <taxon>Parascaris</taxon>
    </lineage>
</organism>
<evidence type="ECO:0000313" key="2">
    <source>
        <dbReference type="Proteomes" id="UP000887569"/>
    </source>
</evidence>
<dbReference type="Proteomes" id="UP000887569">
    <property type="component" value="Unplaced"/>
</dbReference>
<reference evidence="3" key="1">
    <citation type="submission" date="2022-11" db="UniProtKB">
        <authorList>
            <consortium name="WormBaseParasite"/>
        </authorList>
    </citation>
    <scope>IDENTIFICATION</scope>
</reference>
<proteinExistence type="predicted"/>
<sequence length="263" mass="29983">RIQFYGTLWSISQGNILWYSPLKHPIINSFNLCAILVMKCLRYIGECCLLRSAEPVYCTSLRHSSTPSQIHRMCSKRLTMSSLVIPEKDNPQFVRLYRQTAATNGAVYYRCSTCDTIKRKLKAPRISMRGDDNGNENGTEFCSAENFPSRATVRTIHGRVVGNPYPQHHPDCHPIPADQQKALETCRSIKAELKYGPASSSAMLMRRRTEQNDRSGYDDETDDMCFPVWRRVNNLCYDLMGNGHMAISHVPVVSSTVRTRDRQ</sequence>
<evidence type="ECO:0000313" key="3">
    <source>
        <dbReference type="WBParaSite" id="PgR020_g136_t01"/>
    </source>
</evidence>
<protein>
    <recommendedName>
        <fullName evidence="1">RYYR-CCHC domain-containing protein</fullName>
    </recommendedName>
</protein>
<dbReference type="WBParaSite" id="PgR020_g136_t01">
    <property type="protein sequence ID" value="PgR020_g136_t01"/>
    <property type="gene ID" value="PgR020_g136"/>
</dbReference>
<evidence type="ECO:0000259" key="1">
    <source>
        <dbReference type="Pfam" id="PF23674"/>
    </source>
</evidence>
<accession>A0A915B0S8</accession>
<dbReference type="AlphaFoldDB" id="A0A915B0S8"/>
<feature type="domain" description="RYYR-CCHC" evidence="1">
    <location>
        <begin position="71"/>
        <end position="172"/>
    </location>
</feature>
<dbReference type="Pfam" id="PF23674">
    <property type="entry name" value="RYYR-CCHC"/>
    <property type="match status" value="1"/>
</dbReference>
<dbReference type="InterPro" id="IPR057001">
    <property type="entry name" value="RYYR-CCHC"/>
</dbReference>
<name>A0A915B0S8_PARUN</name>
<keyword evidence="2" id="KW-1185">Reference proteome</keyword>